<evidence type="ECO:0000313" key="4">
    <source>
        <dbReference type="EMBL" id="TCJ01217.1"/>
    </source>
</evidence>
<dbReference type="GO" id="GO:0005840">
    <property type="term" value="C:ribosome"/>
    <property type="evidence" value="ECO:0007669"/>
    <property type="project" value="UniProtKB-KW"/>
</dbReference>
<accession>A0A4R1AN39</accession>
<reference evidence="4 5" key="1">
    <citation type="submission" date="2019-03" db="EMBL/GenBank/DDBJ databases">
        <authorList>
            <person name="Jensen L."/>
            <person name="Storgaard J."/>
            <person name="Sulaj E."/>
            <person name="Schramm A."/>
            <person name="Marshall I.P.G."/>
        </authorList>
    </citation>
    <scope>NUCLEOTIDE SEQUENCE [LARGE SCALE GENOMIC DNA]</scope>
    <source>
        <strain evidence="4 5">2017H2G3</strain>
    </source>
</reference>
<proteinExistence type="predicted"/>
<keyword evidence="5" id="KW-1185">Reference proteome</keyword>
<dbReference type="AlphaFoldDB" id="A0A4R1AN39"/>
<keyword evidence="1" id="KW-0472">Membrane</keyword>
<dbReference type="Pfam" id="PF23494">
    <property type="entry name" value="bPH_10"/>
    <property type="match status" value="1"/>
</dbReference>
<keyword evidence="4" id="KW-0689">Ribosomal protein</keyword>
<feature type="transmembrane region" description="Helical" evidence="1">
    <location>
        <begin position="59"/>
        <end position="81"/>
    </location>
</feature>
<name>A0A4R1AN39_9BACI</name>
<evidence type="ECO:0000259" key="3">
    <source>
        <dbReference type="Pfam" id="PF23494"/>
    </source>
</evidence>
<organism evidence="4 5">
    <name type="scientific">Cytobacillus praedii</name>
    <dbReference type="NCBI Taxonomy" id="1742358"/>
    <lineage>
        <taxon>Bacteria</taxon>
        <taxon>Bacillati</taxon>
        <taxon>Bacillota</taxon>
        <taxon>Bacilli</taxon>
        <taxon>Bacillales</taxon>
        <taxon>Bacillaceae</taxon>
        <taxon>Cytobacillus</taxon>
    </lineage>
</organism>
<dbReference type="InterPro" id="IPR057798">
    <property type="entry name" value="PH_YqeB"/>
</dbReference>
<dbReference type="OrthoDB" id="5145029at2"/>
<feature type="domain" description="Cysteinyl-tRNA ligase anticodon binding" evidence="2">
    <location>
        <begin position="171"/>
        <end position="221"/>
    </location>
</feature>
<feature type="transmembrane region" description="Helical" evidence="1">
    <location>
        <begin position="15"/>
        <end position="39"/>
    </location>
</feature>
<evidence type="ECO:0000313" key="5">
    <source>
        <dbReference type="Proteomes" id="UP000293846"/>
    </source>
</evidence>
<gene>
    <name evidence="4" type="ORF">E0Y62_25225</name>
</gene>
<comment type="caution">
    <text evidence="4">The sequence shown here is derived from an EMBL/GenBank/DDBJ whole genome shotgun (WGS) entry which is preliminary data.</text>
</comment>
<dbReference type="EMBL" id="SJTH01000074">
    <property type="protein sequence ID" value="TCJ01217.1"/>
    <property type="molecule type" value="Genomic_DNA"/>
</dbReference>
<dbReference type="Proteomes" id="UP000293846">
    <property type="component" value="Unassembled WGS sequence"/>
</dbReference>
<feature type="domain" description="YqeB PH" evidence="3">
    <location>
        <begin position="5"/>
        <end position="155"/>
    </location>
</feature>
<keyword evidence="1" id="KW-0812">Transmembrane</keyword>
<protein>
    <submittedName>
        <fullName evidence="4">50S ribosomal protein L29</fullName>
    </submittedName>
</protein>
<dbReference type="Pfam" id="PF23493">
    <property type="entry name" value="CysS_C"/>
    <property type="match status" value="1"/>
</dbReference>
<sequence>MKEKVLGLSKFEKTLIFIIPMILGGLLGWYLPVIGNWILKLPIVPFEKIIEFIASWNSLWISIVAAIIGMILGVLLALIIYAESLEVVITFESLKLKLDGKEDTIYKKDISAIYMEKKQLIILGKDSNELYRESFDAKKEPVVQEAFKEYQYPWAKKDPFEDQYERWVLGHPDFPEKINALLYARECALREDKKKDAKYLRVDLAKLGVVIKDENNGQYVRLAEKKQIELFR</sequence>
<dbReference type="InterPro" id="IPR056411">
    <property type="entry name" value="CysS_C"/>
</dbReference>
<keyword evidence="1" id="KW-1133">Transmembrane helix</keyword>
<keyword evidence="4" id="KW-0687">Ribonucleoprotein</keyword>
<evidence type="ECO:0000256" key="1">
    <source>
        <dbReference type="SAM" id="Phobius"/>
    </source>
</evidence>
<dbReference type="RefSeq" id="WP_131239187.1">
    <property type="nucleotide sequence ID" value="NZ_SJTH01000074.1"/>
</dbReference>
<evidence type="ECO:0000259" key="2">
    <source>
        <dbReference type="Pfam" id="PF23493"/>
    </source>
</evidence>